<accession>A0ABY2M601</accession>
<sequence length="143" mass="16896">MILYHDNQKLPIQNDFPYLSWQLLVMIISGTIATIGGFLDWRFHRKTLQMKVSKKERTVEAVALGFGGLPMFFLMWFAMVNENPTLFLIPIILVLIFTVIAICYDEFIFHKKRCGTLENRYHKMLVFGNGIVWLSWFHFIYVK</sequence>
<evidence type="ECO:0000256" key="1">
    <source>
        <dbReference type="SAM" id="Phobius"/>
    </source>
</evidence>
<evidence type="ECO:0008006" key="4">
    <source>
        <dbReference type="Google" id="ProtNLM"/>
    </source>
</evidence>
<name>A0ABY2M601_9LEPT</name>
<feature type="transmembrane region" description="Helical" evidence="1">
    <location>
        <begin position="124"/>
        <end position="142"/>
    </location>
</feature>
<evidence type="ECO:0000313" key="2">
    <source>
        <dbReference type="EMBL" id="TGL24624.1"/>
    </source>
</evidence>
<dbReference type="EMBL" id="RQFU01000005">
    <property type="protein sequence ID" value="TGL24624.1"/>
    <property type="molecule type" value="Genomic_DNA"/>
</dbReference>
<keyword evidence="1" id="KW-0812">Transmembrane</keyword>
<keyword evidence="3" id="KW-1185">Reference proteome</keyword>
<feature type="transmembrane region" description="Helical" evidence="1">
    <location>
        <begin position="85"/>
        <end position="104"/>
    </location>
</feature>
<dbReference type="Proteomes" id="UP000298200">
    <property type="component" value="Unassembled WGS sequence"/>
</dbReference>
<feature type="transmembrane region" description="Helical" evidence="1">
    <location>
        <begin position="20"/>
        <end position="41"/>
    </location>
</feature>
<keyword evidence="1" id="KW-0472">Membrane</keyword>
<feature type="transmembrane region" description="Helical" evidence="1">
    <location>
        <begin position="61"/>
        <end position="79"/>
    </location>
</feature>
<reference evidence="3" key="1">
    <citation type="journal article" date="2019" name="PLoS Negl. Trop. Dis.">
        <title>Revisiting the worldwide diversity of Leptospira species in the environment.</title>
        <authorList>
            <person name="Vincent A.T."/>
            <person name="Schiettekatte O."/>
            <person name="Bourhy P."/>
            <person name="Veyrier F.J."/>
            <person name="Picardeau M."/>
        </authorList>
    </citation>
    <scope>NUCLEOTIDE SEQUENCE [LARGE SCALE GENOMIC DNA]</scope>
    <source>
        <strain evidence="3">201800272</strain>
    </source>
</reference>
<protein>
    <recommendedName>
        <fullName evidence="4">DUF4181 domain-containing protein</fullName>
    </recommendedName>
</protein>
<proteinExistence type="predicted"/>
<comment type="caution">
    <text evidence="2">The sequence shown here is derived from an EMBL/GenBank/DDBJ whole genome shotgun (WGS) entry which is preliminary data.</text>
</comment>
<keyword evidence="1" id="KW-1133">Transmembrane helix</keyword>
<gene>
    <name evidence="2" type="ORF">EHQ46_03505</name>
</gene>
<evidence type="ECO:0000313" key="3">
    <source>
        <dbReference type="Proteomes" id="UP000298200"/>
    </source>
</evidence>
<organism evidence="2 3">
    <name type="scientific">Leptospira yanagawae</name>
    <dbReference type="NCBI Taxonomy" id="293069"/>
    <lineage>
        <taxon>Bacteria</taxon>
        <taxon>Pseudomonadati</taxon>
        <taxon>Spirochaetota</taxon>
        <taxon>Spirochaetia</taxon>
        <taxon>Leptospirales</taxon>
        <taxon>Leptospiraceae</taxon>
        <taxon>Leptospira</taxon>
    </lineage>
</organism>